<dbReference type="Gene3D" id="2.60.120.280">
    <property type="entry name" value="Regulatory protein AraC"/>
    <property type="match status" value="1"/>
</dbReference>
<dbReference type="CDD" id="cd06986">
    <property type="entry name" value="cupin_MmsR-like_N"/>
    <property type="match status" value="1"/>
</dbReference>
<evidence type="ECO:0000313" key="8">
    <source>
        <dbReference type="Proteomes" id="UP000509623"/>
    </source>
</evidence>
<dbReference type="Pfam" id="PF02311">
    <property type="entry name" value="AraC_binding"/>
    <property type="match status" value="1"/>
</dbReference>
<dbReference type="GO" id="GO:0003700">
    <property type="term" value="F:DNA-binding transcription factor activity"/>
    <property type="evidence" value="ECO:0007669"/>
    <property type="project" value="InterPro"/>
</dbReference>
<dbReference type="EMBL" id="CP046161">
    <property type="protein sequence ID" value="QKO29670.1"/>
    <property type="molecule type" value="Genomic_DNA"/>
</dbReference>
<dbReference type="GO" id="GO:0043565">
    <property type="term" value="F:sequence-specific DNA binding"/>
    <property type="evidence" value="ECO:0007669"/>
    <property type="project" value="InterPro"/>
</dbReference>
<accession>A0A859DNS2</accession>
<keyword evidence="1" id="KW-0805">Transcription regulation</keyword>
<dbReference type="Gene3D" id="1.10.10.60">
    <property type="entry name" value="Homeodomain-like"/>
    <property type="match status" value="2"/>
</dbReference>
<feature type="domain" description="HTH araC/xylS-type" evidence="4">
    <location>
        <begin position="202"/>
        <end position="300"/>
    </location>
</feature>
<dbReference type="Proteomes" id="UP000509623">
    <property type="component" value="Chromosome"/>
</dbReference>
<reference evidence="6" key="2">
    <citation type="journal article" date="2021" name="Appl. Environ. Microbiol.">
        <title>Adaptability of a Caproate-Producing Bacterium Contributes to Its Dominance in an Anaerobic Fermentation System.</title>
        <authorList>
            <person name="Wang H."/>
            <person name="Gu Y."/>
            <person name="Zhou W."/>
            <person name="Zhao D."/>
            <person name="Qiao Z."/>
            <person name="Zheng J."/>
            <person name="Gao J."/>
            <person name="Chen X."/>
            <person name="Ren C."/>
            <person name="Xu Y."/>
        </authorList>
    </citation>
    <scope>NUCLEOTIDE SEQUENCE</scope>
    <source>
        <strain evidence="6">JNU-WLY1368</strain>
    </source>
</reference>
<protein>
    <submittedName>
        <fullName evidence="5">Helix-turn-helix domain-containing protein</fullName>
    </submittedName>
</protein>
<dbReference type="PANTHER" id="PTHR43280">
    <property type="entry name" value="ARAC-FAMILY TRANSCRIPTIONAL REGULATOR"/>
    <property type="match status" value="1"/>
</dbReference>
<reference evidence="7 8" key="1">
    <citation type="submission" date="2019-11" db="EMBL/GenBank/DDBJ databases">
        <authorList>
            <person name="Ren C."/>
            <person name="Wang H."/>
            <person name="Xu Y."/>
        </authorList>
    </citation>
    <scope>NUCLEOTIDE SEQUENCE [LARGE SCALE GENOMIC DNA]</scope>
    <source>
        <strain evidence="8">JNU-WLY1368</strain>
        <strain evidence="5 7">LBM 19010</strain>
    </source>
</reference>
<evidence type="ECO:0000259" key="4">
    <source>
        <dbReference type="PROSITE" id="PS01124"/>
    </source>
</evidence>
<dbReference type="Proteomes" id="UP000501316">
    <property type="component" value="Chromosome"/>
</dbReference>
<dbReference type="InterPro" id="IPR003313">
    <property type="entry name" value="AraC-bd"/>
</dbReference>
<evidence type="ECO:0000313" key="7">
    <source>
        <dbReference type="Proteomes" id="UP000501316"/>
    </source>
</evidence>
<keyword evidence="2" id="KW-0238">DNA-binding</keyword>
<dbReference type="SUPFAM" id="SSF46689">
    <property type="entry name" value="Homeodomain-like"/>
    <property type="match status" value="2"/>
</dbReference>
<name>A0A859DNS2_9FIRM</name>
<keyword evidence="8" id="KW-1185">Reference proteome</keyword>
<gene>
    <name evidence="5" type="ORF">GJQ69_03690</name>
    <name evidence="6" type="ORF">GKP14_00685</name>
</gene>
<organism evidence="5 7">
    <name type="scientific">Caproicibacterium lactatifermentans</name>
    <dbReference type="NCBI Taxonomy" id="2666138"/>
    <lineage>
        <taxon>Bacteria</taxon>
        <taxon>Bacillati</taxon>
        <taxon>Bacillota</taxon>
        <taxon>Clostridia</taxon>
        <taxon>Eubacteriales</taxon>
        <taxon>Oscillospiraceae</taxon>
        <taxon>Caproicibacterium</taxon>
    </lineage>
</organism>
<evidence type="ECO:0000256" key="3">
    <source>
        <dbReference type="ARBA" id="ARBA00023163"/>
    </source>
</evidence>
<dbReference type="PANTHER" id="PTHR43280:SF2">
    <property type="entry name" value="HTH-TYPE TRANSCRIPTIONAL REGULATOR EXSA"/>
    <property type="match status" value="1"/>
</dbReference>
<keyword evidence="3" id="KW-0804">Transcription</keyword>
<proteinExistence type="predicted"/>
<dbReference type="KEGG" id="clf:GJQ69_03690"/>
<dbReference type="PROSITE" id="PS01124">
    <property type="entry name" value="HTH_ARAC_FAMILY_2"/>
    <property type="match status" value="1"/>
</dbReference>
<evidence type="ECO:0000313" key="5">
    <source>
        <dbReference type="EMBL" id="QKN23657.1"/>
    </source>
</evidence>
<dbReference type="InterPro" id="IPR018060">
    <property type="entry name" value="HTH_AraC"/>
</dbReference>
<dbReference type="InterPro" id="IPR037923">
    <property type="entry name" value="HTH-like"/>
</dbReference>
<dbReference type="EMBL" id="CP046051">
    <property type="protein sequence ID" value="QKN23657.1"/>
    <property type="molecule type" value="Genomic_DNA"/>
</dbReference>
<evidence type="ECO:0000256" key="2">
    <source>
        <dbReference type="ARBA" id="ARBA00023125"/>
    </source>
</evidence>
<dbReference type="InterPro" id="IPR009057">
    <property type="entry name" value="Homeodomain-like_sf"/>
</dbReference>
<sequence>MLAAYPQLCYNFCYHTFCTDMRKRGREQMQDTTETQPSTTLSNEFSLLFCGERACPPGHAAGPAIREYYLMYYCLSGHGIFQTKNCSFSPGPQDGFLIFPQEVTFHEADLQDPWHYIWVAFRGSNAEQYLTRCGLSRQQRTFHCGKSAALQDCVTQMMQHMKLSDCNEFFLQSLLYRWFGILASAVASPNHSKKASESIYVKKAIEFLQKNYQNDITIAKVADYVCLNRSYLTSLFRRQLHTSPREYLVNLRISHAADLLRHSDLPVSHIACSCGYPDPLAFSRAFHRLKGISPTEYRTACRAGKAAAPQQK</sequence>
<evidence type="ECO:0000256" key="1">
    <source>
        <dbReference type="ARBA" id="ARBA00023015"/>
    </source>
</evidence>
<dbReference type="SUPFAM" id="SSF51215">
    <property type="entry name" value="Regulatory protein AraC"/>
    <property type="match status" value="1"/>
</dbReference>
<evidence type="ECO:0000313" key="6">
    <source>
        <dbReference type="EMBL" id="QKO29670.1"/>
    </source>
</evidence>
<dbReference type="AlphaFoldDB" id="A0A859DNS2"/>
<dbReference type="Pfam" id="PF12833">
    <property type="entry name" value="HTH_18"/>
    <property type="match status" value="1"/>
</dbReference>
<reference evidence="6" key="3">
    <citation type="journal article" date="2022" name="Int. J. Syst. Evol. Microbiol.">
        <title>Caproicibacterium lactatifermentans sp. nov., isolated from pit clay used for the production of Chinese strong aroma-type liquor.</title>
        <authorList>
            <person name="Wang H."/>
            <person name="Gu Y."/>
            <person name="Zhao D."/>
            <person name="Qiao Z."/>
            <person name="Zheng J."/>
            <person name="Gao J."/>
            <person name="Ren C."/>
            <person name="Xu Y."/>
        </authorList>
    </citation>
    <scope>NUCLEOTIDE SEQUENCE</scope>
    <source>
        <strain evidence="6">JNU-WLY1368</strain>
    </source>
</reference>
<dbReference type="SMART" id="SM00342">
    <property type="entry name" value="HTH_ARAC"/>
    <property type="match status" value="1"/>
</dbReference>